<evidence type="ECO:0000256" key="2">
    <source>
        <dbReference type="ARBA" id="ARBA00022801"/>
    </source>
</evidence>
<dbReference type="AlphaFoldDB" id="A0A199VUC9"/>
<dbReference type="PANTHER" id="PTHR45648:SF13">
    <property type="entry name" value="OS02G0290900 PROTEIN"/>
    <property type="match status" value="1"/>
</dbReference>
<dbReference type="EMBL" id="LSRQ01000843">
    <property type="protein sequence ID" value="OAY80536.1"/>
    <property type="molecule type" value="Genomic_DNA"/>
</dbReference>
<evidence type="ECO:0000256" key="3">
    <source>
        <dbReference type="ARBA" id="ARBA00022963"/>
    </source>
</evidence>
<reference evidence="4 5" key="1">
    <citation type="journal article" date="2016" name="DNA Res.">
        <title>The draft genome of MD-2 pineapple using hybrid error correction of long reads.</title>
        <authorList>
            <person name="Redwan R.M."/>
            <person name="Saidin A."/>
            <person name="Kumar S.V."/>
        </authorList>
    </citation>
    <scope>NUCLEOTIDE SEQUENCE [LARGE SCALE GENOMIC DNA]</scope>
    <source>
        <strain evidence="5">cv. MD2</strain>
        <tissue evidence="4">Leaf</tissue>
    </source>
</reference>
<dbReference type="Pfam" id="PF00657">
    <property type="entry name" value="Lipase_GDSL"/>
    <property type="match status" value="1"/>
</dbReference>
<dbReference type="Gene3D" id="3.40.50.1110">
    <property type="entry name" value="SGNH hydrolase"/>
    <property type="match status" value="1"/>
</dbReference>
<dbReference type="STRING" id="4615.A0A199VUC9"/>
<proteinExistence type="inferred from homology"/>
<organism evidence="4 5">
    <name type="scientific">Ananas comosus</name>
    <name type="common">Pineapple</name>
    <name type="synonym">Ananas ananas</name>
    <dbReference type="NCBI Taxonomy" id="4615"/>
    <lineage>
        <taxon>Eukaryota</taxon>
        <taxon>Viridiplantae</taxon>
        <taxon>Streptophyta</taxon>
        <taxon>Embryophyta</taxon>
        <taxon>Tracheophyta</taxon>
        <taxon>Spermatophyta</taxon>
        <taxon>Magnoliopsida</taxon>
        <taxon>Liliopsida</taxon>
        <taxon>Poales</taxon>
        <taxon>Bromeliaceae</taxon>
        <taxon>Bromelioideae</taxon>
        <taxon>Ananas</taxon>
    </lineage>
</organism>
<dbReference type="InterPro" id="IPR035669">
    <property type="entry name" value="SGNH_plant_lipase-like"/>
</dbReference>
<comment type="caution">
    <text evidence="4">The sequence shown here is derived from an EMBL/GenBank/DDBJ whole genome shotgun (WGS) entry which is preliminary data.</text>
</comment>
<keyword evidence="3" id="KW-0442">Lipid degradation</keyword>
<sequence>MYIIYNLAPFPNNSNQKAKNGAFLFPPSTVLPPLPLPLPLPLASPIPLPSTTPPRLRVSPPHRRRLLRRPSTAAALSLPAAAASPLAPALFVLGDSTVDCGTNNFLGTLARADRAPYGRDFDTHRPTGRFSNGRIIVDYLALRLGLPFVPPYLGQSGKVEDMIYGVNYASAAAGILFASGSDLGMHVSLTQQIQQVTDTSEQLALSLGEEAAADLFRRSVFYVSIGSNDFIHYYLRNTSSVQSLYLPWEFNQLLVNTVKQELKNLYNTNVRKFIVMGLAPIGCTPHYLWQYGSINGECINEINNLVVEFNYAMRYMVQQLSSELPDAMVTFCDAFKGSMDILKNRDRYGFQTTTDACCGLGKYGGLIMCLVPEMACSNASNHVWWDEFHPTDAVNRIIADNVWSGEHATMCYPMNLQEMTKPKL</sequence>
<dbReference type="InterPro" id="IPR036514">
    <property type="entry name" value="SGNH_hydro_sf"/>
</dbReference>
<evidence type="ECO:0000313" key="5">
    <source>
        <dbReference type="Proteomes" id="UP000092600"/>
    </source>
</evidence>
<comment type="similarity">
    <text evidence="1">Belongs to the 'GDSL' lipolytic enzyme family.</text>
</comment>
<gene>
    <name evidence="4" type="ORF">ACMD2_05328</name>
</gene>
<dbReference type="GO" id="GO:0016042">
    <property type="term" value="P:lipid catabolic process"/>
    <property type="evidence" value="ECO:0007669"/>
    <property type="project" value="UniProtKB-KW"/>
</dbReference>
<evidence type="ECO:0000256" key="1">
    <source>
        <dbReference type="ARBA" id="ARBA00008668"/>
    </source>
</evidence>
<keyword evidence="2" id="KW-0378">Hydrolase</keyword>
<dbReference type="Proteomes" id="UP000092600">
    <property type="component" value="Unassembled WGS sequence"/>
</dbReference>
<keyword evidence="3" id="KW-0443">Lipid metabolism</keyword>
<dbReference type="SUPFAM" id="SSF52266">
    <property type="entry name" value="SGNH hydrolase"/>
    <property type="match status" value="1"/>
</dbReference>
<dbReference type="CDD" id="cd01837">
    <property type="entry name" value="SGNH_plant_lipase_like"/>
    <property type="match status" value="1"/>
</dbReference>
<dbReference type="GO" id="GO:0016788">
    <property type="term" value="F:hydrolase activity, acting on ester bonds"/>
    <property type="evidence" value="ECO:0007669"/>
    <property type="project" value="InterPro"/>
</dbReference>
<name>A0A199VUC9_ANACO</name>
<protein>
    <submittedName>
        <fullName evidence="4">GDSL esterase/lipase</fullName>
    </submittedName>
</protein>
<evidence type="ECO:0000313" key="4">
    <source>
        <dbReference type="EMBL" id="OAY80536.1"/>
    </source>
</evidence>
<dbReference type="InterPro" id="IPR051058">
    <property type="entry name" value="GDSL_Est/Lipase"/>
</dbReference>
<dbReference type="PANTHER" id="PTHR45648">
    <property type="entry name" value="GDSL LIPASE/ACYLHYDROLASE FAMILY PROTEIN (AFU_ORTHOLOGUE AFUA_4G14700)"/>
    <property type="match status" value="1"/>
</dbReference>
<dbReference type="InterPro" id="IPR001087">
    <property type="entry name" value="GDSL"/>
</dbReference>
<accession>A0A199VUC9</accession>